<evidence type="ECO:0000256" key="1">
    <source>
        <dbReference type="SAM" id="Coils"/>
    </source>
</evidence>
<name>A0A3M0JB57_HIRRU</name>
<dbReference type="EMBL" id="QRBI01000153">
    <property type="protein sequence ID" value="RMB98341.1"/>
    <property type="molecule type" value="Genomic_DNA"/>
</dbReference>
<dbReference type="OrthoDB" id="9398177at2759"/>
<feature type="compositionally biased region" description="Low complexity" evidence="2">
    <location>
        <begin position="92"/>
        <end position="133"/>
    </location>
</feature>
<evidence type="ECO:0000313" key="3">
    <source>
        <dbReference type="EMBL" id="RMB98341.1"/>
    </source>
</evidence>
<evidence type="ECO:0000313" key="4">
    <source>
        <dbReference type="Proteomes" id="UP000269221"/>
    </source>
</evidence>
<organism evidence="3 4">
    <name type="scientific">Hirundo rustica rustica</name>
    <dbReference type="NCBI Taxonomy" id="333673"/>
    <lineage>
        <taxon>Eukaryota</taxon>
        <taxon>Metazoa</taxon>
        <taxon>Chordata</taxon>
        <taxon>Craniata</taxon>
        <taxon>Vertebrata</taxon>
        <taxon>Euteleostomi</taxon>
        <taxon>Archelosauria</taxon>
        <taxon>Archosauria</taxon>
        <taxon>Dinosauria</taxon>
        <taxon>Saurischia</taxon>
        <taxon>Theropoda</taxon>
        <taxon>Coelurosauria</taxon>
        <taxon>Aves</taxon>
        <taxon>Neognathae</taxon>
        <taxon>Neoaves</taxon>
        <taxon>Telluraves</taxon>
        <taxon>Australaves</taxon>
        <taxon>Passeriformes</taxon>
        <taxon>Sylvioidea</taxon>
        <taxon>Hirundinidae</taxon>
        <taxon>Hirundo</taxon>
    </lineage>
</organism>
<feature type="compositionally biased region" description="Polar residues" evidence="2">
    <location>
        <begin position="77"/>
        <end position="89"/>
    </location>
</feature>
<keyword evidence="4" id="KW-1185">Reference proteome</keyword>
<protein>
    <submittedName>
        <fullName evidence="3">Uncharacterized protein</fullName>
    </submittedName>
</protein>
<reference evidence="3 4" key="1">
    <citation type="submission" date="2018-07" db="EMBL/GenBank/DDBJ databases">
        <title>A high quality draft genome assembly of the barn swallow (H. rustica rustica).</title>
        <authorList>
            <person name="Formenti G."/>
            <person name="Chiara M."/>
            <person name="Poveda L."/>
            <person name="Francoijs K.-J."/>
            <person name="Bonisoli-Alquati A."/>
            <person name="Canova L."/>
            <person name="Gianfranceschi L."/>
            <person name="Horner D.S."/>
            <person name="Saino N."/>
        </authorList>
    </citation>
    <scope>NUCLEOTIDE SEQUENCE [LARGE SCALE GENOMIC DNA]</scope>
    <source>
        <strain evidence="3">Chelidonia</strain>
        <tissue evidence="3">Blood</tissue>
    </source>
</reference>
<dbReference type="AlphaFoldDB" id="A0A3M0JB57"/>
<evidence type="ECO:0000256" key="2">
    <source>
        <dbReference type="SAM" id="MobiDB-lite"/>
    </source>
</evidence>
<sequence length="327" mass="33629">MWGPEPPAGPGSPDCPDLLQHVQALRSPARSPATPLYLSFFEEECRAIAARLRLGAAAEPSPGLGELSALRPESAGPATSTPLPSSSHGRLSDSSAGDCEAAAAPAPGEPGRLPQPAADGGPGARPARPPAQSRRVRRGPGQPSGGGPGTPARSPGRGRARLAAPRTRASLGLQLPAAGTGRGAWETRLLRPPGATTQELVCNRTQELKENGESKERLAAARNVLGAGKTDQTWVCGESSLSCELAPGLTSGCEDAVPAVQSAGDQLSQELERVKKELEQVKGELADKTAQCEAYQQTISSLQAQLRAAGICLKDAAVFDNGGLGRD</sequence>
<gene>
    <name evidence="3" type="ORF">DUI87_25246</name>
</gene>
<feature type="coiled-coil region" evidence="1">
    <location>
        <begin position="264"/>
        <end position="305"/>
    </location>
</feature>
<keyword evidence="1" id="KW-0175">Coiled coil</keyword>
<accession>A0A3M0JB57</accession>
<comment type="caution">
    <text evidence="3">The sequence shown here is derived from an EMBL/GenBank/DDBJ whole genome shotgun (WGS) entry which is preliminary data.</text>
</comment>
<dbReference type="Proteomes" id="UP000269221">
    <property type="component" value="Unassembled WGS sequence"/>
</dbReference>
<proteinExistence type="predicted"/>
<feature type="region of interest" description="Disordered" evidence="2">
    <location>
        <begin position="59"/>
        <end position="172"/>
    </location>
</feature>
<feature type="compositionally biased region" description="Low complexity" evidence="2">
    <location>
        <begin position="150"/>
        <end position="171"/>
    </location>
</feature>